<feature type="compositionally biased region" description="Basic and acidic residues" evidence="1">
    <location>
        <begin position="25"/>
        <end position="38"/>
    </location>
</feature>
<feature type="compositionally biased region" description="Basic residues" evidence="1">
    <location>
        <begin position="39"/>
        <end position="48"/>
    </location>
</feature>
<dbReference type="EMBL" id="CAXIEN010000203">
    <property type="protein sequence ID" value="CAL1286415.1"/>
    <property type="molecule type" value="Genomic_DNA"/>
</dbReference>
<evidence type="ECO:0000313" key="2">
    <source>
        <dbReference type="EMBL" id="CAL1286415.1"/>
    </source>
</evidence>
<feature type="region of interest" description="Disordered" evidence="1">
    <location>
        <begin position="1"/>
        <end position="76"/>
    </location>
</feature>
<evidence type="ECO:0000256" key="1">
    <source>
        <dbReference type="SAM" id="MobiDB-lite"/>
    </source>
</evidence>
<name>A0AAV2ARQ6_9ARAC</name>
<reference evidence="2 3" key="1">
    <citation type="submission" date="2024-04" db="EMBL/GenBank/DDBJ databases">
        <authorList>
            <person name="Rising A."/>
            <person name="Reimegard J."/>
            <person name="Sonavane S."/>
            <person name="Akerstrom W."/>
            <person name="Nylinder S."/>
            <person name="Hedman E."/>
            <person name="Kallberg Y."/>
        </authorList>
    </citation>
    <scope>NUCLEOTIDE SEQUENCE [LARGE SCALE GENOMIC DNA]</scope>
</reference>
<comment type="caution">
    <text evidence="2">The sequence shown here is derived from an EMBL/GenBank/DDBJ whole genome shotgun (WGS) entry which is preliminary data.</text>
</comment>
<dbReference type="AlphaFoldDB" id="A0AAV2ARQ6"/>
<protein>
    <submittedName>
        <fullName evidence="2">Uncharacterized protein</fullName>
    </submittedName>
</protein>
<proteinExistence type="predicted"/>
<keyword evidence="3" id="KW-1185">Reference proteome</keyword>
<dbReference type="Proteomes" id="UP001497382">
    <property type="component" value="Unassembled WGS sequence"/>
</dbReference>
<gene>
    <name evidence="2" type="ORF">LARSCL_LOCUS14233</name>
</gene>
<organism evidence="2 3">
    <name type="scientific">Larinioides sclopetarius</name>
    <dbReference type="NCBI Taxonomy" id="280406"/>
    <lineage>
        <taxon>Eukaryota</taxon>
        <taxon>Metazoa</taxon>
        <taxon>Ecdysozoa</taxon>
        <taxon>Arthropoda</taxon>
        <taxon>Chelicerata</taxon>
        <taxon>Arachnida</taxon>
        <taxon>Araneae</taxon>
        <taxon>Araneomorphae</taxon>
        <taxon>Entelegynae</taxon>
        <taxon>Araneoidea</taxon>
        <taxon>Araneidae</taxon>
        <taxon>Larinioides</taxon>
    </lineage>
</organism>
<feature type="compositionally biased region" description="Polar residues" evidence="1">
    <location>
        <begin position="1"/>
        <end position="11"/>
    </location>
</feature>
<sequence>MRYTYTKTPHSQPRPLTIISTSKISKRELGEEGREGMPRRRRSARAMQHHSPDRPLGGAALPTPSVPHPLQKKRPH</sequence>
<accession>A0AAV2ARQ6</accession>
<evidence type="ECO:0000313" key="3">
    <source>
        <dbReference type="Proteomes" id="UP001497382"/>
    </source>
</evidence>